<protein>
    <submittedName>
        <fullName evidence="1">Uncharacterized protein</fullName>
    </submittedName>
</protein>
<accession>A0A250V428</accession>
<dbReference type="EMBL" id="BDQI01000001">
    <property type="protein sequence ID" value="GAX48834.1"/>
    <property type="molecule type" value="Genomic_DNA"/>
</dbReference>
<reference evidence="2" key="1">
    <citation type="submission" date="2017-05" db="EMBL/GenBank/DDBJ databases">
        <title>Streptomyces olivochromogenes NBRC 3561 whole genome shotgun sequence.</title>
        <authorList>
            <person name="Dohra H."/>
            <person name="Kodani S."/>
        </authorList>
    </citation>
    <scope>NUCLEOTIDE SEQUENCE [LARGE SCALE GENOMIC DNA]</scope>
    <source>
        <strain evidence="2">NBRC 3561</strain>
    </source>
</reference>
<comment type="caution">
    <text evidence="1">The sequence shown here is derived from an EMBL/GenBank/DDBJ whole genome shotgun (WGS) entry which is preliminary data.</text>
</comment>
<keyword evidence="2" id="KW-1185">Reference proteome</keyword>
<dbReference type="AlphaFoldDB" id="A0A250V428"/>
<organism evidence="1 2">
    <name type="scientific">Streptomyces olivochromogenes</name>
    <dbReference type="NCBI Taxonomy" id="1963"/>
    <lineage>
        <taxon>Bacteria</taxon>
        <taxon>Bacillati</taxon>
        <taxon>Actinomycetota</taxon>
        <taxon>Actinomycetes</taxon>
        <taxon>Kitasatosporales</taxon>
        <taxon>Streptomycetaceae</taxon>
        <taxon>Streptomyces</taxon>
    </lineage>
</organism>
<evidence type="ECO:0000313" key="1">
    <source>
        <dbReference type="EMBL" id="GAX48834.1"/>
    </source>
</evidence>
<proteinExistence type="predicted"/>
<sequence>MDRGTDIARRSPRTHAKHLVRWAGVVFGGRPEQGIPHSAHRMRAATAECSFAEVHAP</sequence>
<evidence type="ECO:0000313" key="2">
    <source>
        <dbReference type="Proteomes" id="UP000217446"/>
    </source>
</evidence>
<name>A0A250V428_STROL</name>
<dbReference type="Proteomes" id="UP000217446">
    <property type="component" value="Unassembled WGS sequence"/>
</dbReference>
<gene>
    <name evidence="1" type="ORF">SO3561_00316</name>
</gene>